<name>A0A968KX45_9SPIO</name>
<organism evidence="3 4">
    <name type="scientific">Entomospira entomophila</name>
    <dbReference type="NCBI Taxonomy" id="2719988"/>
    <lineage>
        <taxon>Bacteria</taxon>
        <taxon>Pseudomonadati</taxon>
        <taxon>Spirochaetota</taxon>
        <taxon>Spirochaetia</taxon>
        <taxon>Spirochaetales</taxon>
        <taxon>Spirochaetaceae</taxon>
        <taxon>Entomospira</taxon>
    </lineage>
</organism>
<keyword evidence="2" id="KW-1133">Transmembrane helix</keyword>
<keyword evidence="4" id="KW-1185">Reference proteome</keyword>
<evidence type="ECO:0000313" key="3">
    <source>
        <dbReference type="EMBL" id="NIZ41475.1"/>
    </source>
</evidence>
<sequence>MSSPVSSREKMIAILRYTTLFLWYSILLSILCVMLYAIAEGVLIYSKGSDYFPTRFLLRDFLQLLPLPFPLQGMQSRTIYQIQLPLSILGLALLSLMLVQSWHSYRKLQRLQQEIAKLKRAQSAIESTTLQGLLRKWSQDQQESLEQTLKSYDQIHSEQMQALKAQHDQWIERWHHGHQSNKDHMRQWQESQQRSLRLILKEWLQMMQDQSAKQNDAEVQSAPKAKLQPKTLQEKPSKIASNEEKKSPMPLVMTQPPMTEEAK</sequence>
<accession>A0A968KX45</accession>
<feature type="transmembrane region" description="Helical" evidence="2">
    <location>
        <begin position="79"/>
        <end position="99"/>
    </location>
</feature>
<protein>
    <submittedName>
        <fullName evidence="3">Uncharacterized protein</fullName>
    </submittedName>
</protein>
<dbReference type="AlphaFoldDB" id="A0A968KX45"/>
<keyword evidence="2" id="KW-0812">Transmembrane</keyword>
<reference evidence="3 4" key="1">
    <citation type="submission" date="2020-03" db="EMBL/GenBank/DDBJ databases">
        <title>Spirochaetal bacteria isolated from arthropods constitute a novel genus Entomospira genus novum within the order Spirochaetales.</title>
        <authorList>
            <person name="Grana-Miraglia L."/>
            <person name="Sikutova S."/>
            <person name="Fingerle V."/>
            <person name="Sing A."/>
            <person name="Castillo-Ramirez S."/>
            <person name="Margos G."/>
            <person name="Rudolf I."/>
        </authorList>
    </citation>
    <scope>NUCLEOTIDE SEQUENCE [LARGE SCALE GENOMIC DNA]</scope>
    <source>
        <strain evidence="3 4">BR193</strain>
    </source>
</reference>
<evidence type="ECO:0000256" key="1">
    <source>
        <dbReference type="SAM" id="MobiDB-lite"/>
    </source>
</evidence>
<feature type="region of interest" description="Disordered" evidence="1">
    <location>
        <begin position="211"/>
        <end position="263"/>
    </location>
</feature>
<dbReference type="RefSeq" id="WP_167701096.1">
    <property type="nucleotide sequence ID" value="NZ_CP118176.1"/>
</dbReference>
<feature type="transmembrane region" description="Helical" evidence="2">
    <location>
        <begin position="21"/>
        <end position="45"/>
    </location>
</feature>
<gene>
    <name evidence="3" type="ORF">HCT14_08135</name>
</gene>
<comment type="caution">
    <text evidence="3">The sequence shown here is derived from an EMBL/GenBank/DDBJ whole genome shotgun (WGS) entry which is preliminary data.</text>
</comment>
<dbReference type="Proteomes" id="UP000711995">
    <property type="component" value="Unassembled WGS sequence"/>
</dbReference>
<dbReference type="EMBL" id="JAATLJ010000003">
    <property type="protein sequence ID" value="NIZ41475.1"/>
    <property type="molecule type" value="Genomic_DNA"/>
</dbReference>
<evidence type="ECO:0000256" key="2">
    <source>
        <dbReference type="SAM" id="Phobius"/>
    </source>
</evidence>
<evidence type="ECO:0000313" key="4">
    <source>
        <dbReference type="Proteomes" id="UP000711995"/>
    </source>
</evidence>
<feature type="compositionally biased region" description="Basic and acidic residues" evidence="1">
    <location>
        <begin position="232"/>
        <end position="247"/>
    </location>
</feature>
<proteinExistence type="predicted"/>
<keyword evidence="2" id="KW-0472">Membrane</keyword>